<keyword evidence="2" id="KW-0689">Ribosomal protein</keyword>
<evidence type="ECO:0000256" key="3">
    <source>
        <dbReference type="ARBA" id="ARBA00023274"/>
    </source>
</evidence>
<gene>
    <name evidence="6" type="primary">MRPL12</name>
</gene>
<dbReference type="PANTHER" id="PTHR45987:SF4">
    <property type="entry name" value="LARGE RIBOSOMAL SUBUNIT PROTEIN BL12M"/>
    <property type="match status" value="1"/>
</dbReference>
<dbReference type="FunFam" id="1.20.5.710:FF:000006">
    <property type="entry name" value="39S ribosomal protein L12, mitochondrial"/>
    <property type="match status" value="1"/>
</dbReference>
<evidence type="ECO:0000313" key="6">
    <source>
        <dbReference type="Ensembl" id="ENSAPLP00000031504.1"/>
    </source>
</evidence>
<dbReference type="SUPFAM" id="SSF48300">
    <property type="entry name" value="Ribosomal protein L7/12, oligomerisation (N-terminal) domain"/>
    <property type="match status" value="1"/>
</dbReference>
<reference evidence="7" key="1">
    <citation type="submission" date="2017-10" db="EMBL/GenBank/DDBJ databases">
        <title>A new Pekin duck reference genome.</title>
        <authorList>
            <person name="Hou Z.-C."/>
            <person name="Zhou Z.-K."/>
            <person name="Zhu F."/>
            <person name="Hou S.-S."/>
        </authorList>
    </citation>
    <scope>NUCLEOTIDE SEQUENCE [LARGE SCALE GENOMIC DNA]</scope>
</reference>
<keyword evidence="7" id="KW-1185">Reference proteome</keyword>
<comment type="similarity">
    <text evidence="1">Belongs to the bacterial ribosomal protein bL12 family.</text>
</comment>
<name>A0A493U0C6_ANAPP</name>
<reference evidence="6" key="3">
    <citation type="submission" date="2025-09" db="UniProtKB">
        <authorList>
            <consortium name="Ensembl"/>
        </authorList>
    </citation>
    <scope>IDENTIFICATION</scope>
</reference>
<organism evidence="6 7">
    <name type="scientific">Anas platyrhynchos platyrhynchos</name>
    <name type="common">Northern mallard</name>
    <dbReference type="NCBI Taxonomy" id="8840"/>
    <lineage>
        <taxon>Eukaryota</taxon>
        <taxon>Metazoa</taxon>
        <taxon>Chordata</taxon>
        <taxon>Craniata</taxon>
        <taxon>Vertebrata</taxon>
        <taxon>Euteleostomi</taxon>
        <taxon>Archelosauria</taxon>
        <taxon>Archosauria</taxon>
        <taxon>Dinosauria</taxon>
        <taxon>Saurischia</taxon>
        <taxon>Theropoda</taxon>
        <taxon>Coelurosauria</taxon>
        <taxon>Aves</taxon>
        <taxon>Neognathae</taxon>
        <taxon>Galloanserae</taxon>
        <taxon>Anseriformes</taxon>
        <taxon>Anatidae</taxon>
        <taxon>Anatinae</taxon>
        <taxon>Anas</taxon>
    </lineage>
</organism>
<dbReference type="Proteomes" id="UP000016666">
    <property type="component" value="Unassembled WGS sequence"/>
</dbReference>
<evidence type="ECO:0000256" key="2">
    <source>
        <dbReference type="ARBA" id="ARBA00022980"/>
    </source>
</evidence>
<dbReference type="GeneTree" id="ENSGT00390000000190"/>
<dbReference type="GO" id="GO:0003735">
    <property type="term" value="F:structural constituent of ribosome"/>
    <property type="evidence" value="ECO:0007669"/>
    <property type="project" value="InterPro"/>
</dbReference>
<dbReference type="AlphaFoldDB" id="A0A493U0C6"/>
<sequence>ALAGAPLDTAAKRYSPKVQQLVRDIAGLTLLEVADLNALLKETLKISDVGVMPVGAAAALVPPPAAPQEEEEVPRKKEKMVFSVRLTELKAADKVKLIKEVKNFSHTLPPHRQRSWWSPYHRRSRRTRPRRKRRRSKRRWRQQEGLWFWSRGPRLTAGGLAYQQHRRCPAGTAH</sequence>
<feature type="domain" description="Large ribosomal subunit protein bL12 oligomerization" evidence="5">
    <location>
        <begin position="17"/>
        <end position="66"/>
    </location>
</feature>
<dbReference type="Gene3D" id="1.20.5.710">
    <property type="entry name" value="Single helix bin"/>
    <property type="match status" value="1"/>
</dbReference>
<reference evidence="6" key="2">
    <citation type="submission" date="2025-08" db="UniProtKB">
        <authorList>
            <consortium name="Ensembl"/>
        </authorList>
    </citation>
    <scope>IDENTIFICATION</scope>
</reference>
<dbReference type="InterPro" id="IPR000206">
    <property type="entry name" value="Ribosomal_bL12"/>
</dbReference>
<dbReference type="Pfam" id="PF16320">
    <property type="entry name" value="Ribosomal_L12_N"/>
    <property type="match status" value="1"/>
</dbReference>
<protein>
    <submittedName>
        <fullName evidence="6">Mitochondrial ribosomal protein L12</fullName>
    </submittedName>
</protein>
<evidence type="ECO:0000259" key="5">
    <source>
        <dbReference type="Pfam" id="PF16320"/>
    </source>
</evidence>
<dbReference type="InterPro" id="IPR036235">
    <property type="entry name" value="Ribosomal_bL12_oligo_N_sf"/>
</dbReference>
<dbReference type="GO" id="GO:0005762">
    <property type="term" value="C:mitochondrial large ribosomal subunit"/>
    <property type="evidence" value="ECO:0007669"/>
    <property type="project" value="Ensembl"/>
</dbReference>
<evidence type="ECO:0000313" key="7">
    <source>
        <dbReference type="Proteomes" id="UP000016666"/>
    </source>
</evidence>
<dbReference type="GO" id="GO:0003729">
    <property type="term" value="F:mRNA binding"/>
    <property type="evidence" value="ECO:0007669"/>
    <property type="project" value="TreeGrafter"/>
</dbReference>
<evidence type="ECO:0000256" key="4">
    <source>
        <dbReference type="SAM" id="MobiDB-lite"/>
    </source>
</evidence>
<keyword evidence="3" id="KW-0687">Ribonucleoprotein</keyword>
<dbReference type="GO" id="GO:0045893">
    <property type="term" value="P:positive regulation of DNA-templated transcription"/>
    <property type="evidence" value="ECO:0007669"/>
    <property type="project" value="Ensembl"/>
</dbReference>
<dbReference type="Ensembl" id="ENSAPLT00000019604.1">
    <property type="protein sequence ID" value="ENSAPLP00000031504.1"/>
    <property type="gene ID" value="ENSAPLG00000017909.1"/>
</dbReference>
<evidence type="ECO:0000256" key="1">
    <source>
        <dbReference type="ARBA" id="ARBA00007197"/>
    </source>
</evidence>
<dbReference type="GO" id="GO:0006412">
    <property type="term" value="P:translation"/>
    <property type="evidence" value="ECO:0007669"/>
    <property type="project" value="InterPro"/>
</dbReference>
<dbReference type="PANTHER" id="PTHR45987">
    <property type="entry name" value="39S RIBOSOMAL PROTEIN L12"/>
    <property type="match status" value="1"/>
</dbReference>
<feature type="region of interest" description="Disordered" evidence="4">
    <location>
        <begin position="110"/>
        <end position="137"/>
    </location>
</feature>
<dbReference type="InterPro" id="IPR008932">
    <property type="entry name" value="Ribosomal_bL12_oligo"/>
</dbReference>
<dbReference type="GO" id="GO:0006390">
    <property type="term" value="P:mitochondrial transcription"/>
    <property type="evidence" value="ECO:0007669"/>
    <property type="project" value="Ensembl"/>
</dbReference>
<proteinExistence type="inferred from homology"/>
<accession>A0A493U0C6</accession>